<proteinExistence type="predicted"/>
<dbReference type="InterPro" id="IPR036249">
    <property type="entry name" value="Thioredoxin-like_sf"/>
</dbReference>
<dbReference type="Proteomes" id="UP000294444">
    <property type="component" value="Chromosome"/>
</dbReference>
<dbReference type="PANTHER" id="PTHR35891">
    <property type="entry name" value="THIOL:DISULFIDE INTERCHANGE PROTEIN DSBA"/>
    <property type="match status" value="1"/>
</dbReference>
<dbReference type="KEGG" id="aio:EXH44_05270"/>
<sequence>MLLISIIGLLGSSFAETATETAKEPLFKDGKGYYSYKKPLALTLPSDNKVLITYFYQYGCNVCLNADDALKQYAARNADRVVLQRYPAVNKDDHLTLAFDSIFKALGKPELSDQYLFDSADTKDKLLKNNTEIKRWLTKNGISEEQFQYLLNSDSTKQIANQSKNMNIQYSPIMPPMAILNGKYILVKDTLYNDDYTFAVLDFLVDKLQKEQENK</sequence>
<name>A0A4P7CI33_9PAST</name>
<reference evidence="1 2" key="1">
    <citation type="submission" date="2019-03" db="EMBL/GenBank/DDBJ databases">
        <authorList>
            <person name="Che Y."/>
            <person name="Zhou L."/>
        </authorList>
    </citation>
    <scope>NUCLEOTIDE SEQUENCE [LARGE SCALE GENOMIC DNA]</scope>
    <source>
        <strain evidence="1 2">AIFJ1607</strain>
    </source>
</reference>
<dbReference type="SUPFAM" id="SSF52833">
    <property type="entry name" value="Thioredoxin-like"/>
    <property type="match status" value="1"/>
</dbReference>
<organism evidence="1 2">
    <name type="scientific">Actinobacillus indolicus</name>
    <dbReference type="NCBI Taxonomy" id="51049"/>
    <lineage>
        <taxon>Bacteria</taxon>
        <taxon>Pseudomonadati</taxon>
        <taxon>Pseudomonadota</taxon>
        <taxon>Gammaproteobacteria</taxon>
        <taxon>Pasteurellales</taxon>
        <taxon>Pasteurellaceae</taxon>
        <taxon>Actinobacillus</taxon>
    </lineage>
</organism>
<protein>
    <submittedName>
        <fullName evidence="1">Thiol:disulfide interchange protein DsbA/DsbL</fullName>
    </submittedName>
</protein>
<dbReference type="EMBL" id="CP038145">
    <property type="protein sequence ID" value="QBQ64738.1"/>
    <property type="molecule type" value="Genomic_DNA"/>
</dbReference>
<evidence type="ECO:0000313" key="2">
    <source>
        <dbReference type="Proteomes" id="UP000294444"/>
    </source>
</evidence>
<dbReference type="AlphaFoldDB" id="A0A4P7CI33"/>
<dbReference type="Gene3D" id="3.40.30.10">
    <property type="entry name" value="Glutaredoxin"/>
    <property type="match status" value="1"/>
</dbReference>
<accession>A0A4P7CI33</accession>
<dbReference type="InterPro" id="IPR050824">
    <property type="entry name" value="Thiol_disulfide_DsbA"/>
</dbReference>
<dbReference type="PANTHER" id="PTHR35891:SF2">
    <property type="entry name" value="THIOL:DISULFIDE INTERCHANGE PROTEIN DSBA"/>
    <property type="match status" value="1"/>
</dbReference>
<evidence type="ECO:0000313" key="1">
    <source>
        <dbReference type="EMBL" id="QBQ64738.1"/>
    </source>
</evidence>
<keyword evidence="2" id="KW-1185">Reference proteome</keyword>
<gene>
    <name evidence="1" type="ORF">EXH44_05270</name>
</gene>